<protein>
    <recommendedName>
        <fullName evidence="4 13">Threonylcarbamoyl-AMP synthase</fullName>
        <shortName evidence="13">TC-AMP synthase</shortName>
        <ecNumber evidence="3 13">2.7.7.87</ecNumber>
    </recommendedName>
    <alternativeName>
        <fullName evidence="11 13">L-threonylcarbamoyladenylate synthase</fullName>
    </alternativeName>
</protein>
<evidence type="ECO:0000256" key="5">
    <source>
        <dbReference type="ARBA" id="ARBA00022490"/>
    </source>
</evidence>
<evidence type="ECO:0000256" key="2">
    <source>
        <dbReference type="ARBA" id="ARBA00007663"/>
    </source>
</evidence>
<dbReference type="EC" id="2.7.7.87" evidence="3 13"/>
<dbReference type="NCBIfam" id="TIGR00057">
    <property type="entry name" value="L-threonylcarbamoyladenylate synthase"/>
    <property type="match status" value="1"/>
</dbReference>
<evidence type="ECO:0000256" key="10">
    <source>
        <dbReference type="ARBA" id="ARBA00022840"/>
    </source>
</evidence>
<sequence>MQPSLREKPSEDRKVQGMMTRTISAGPTAVAEAASSLTAGNLVAIPTETVYGLAADATNGAAVAAIFEAKGRPHFNPLISHVDSLAMARRIVVFDEVATLLAERYWPGPLTLVLPARPEAAVHPLVSGGLSTLAVRAPRGIAAEIITALGRPVAAPSANPSGRVSPTTAAHVVHGLSGRIDLVVDGGPCSVGLESTIVAPEVGRIALLRAGAITAEEIAALTGLPVVRPDENEAIRAPGQMKSHYAPAGAVRLEARSVRPGDHLIKFGGAVLEGEEGAAAVIDLSPAGDLREAAANLFAALSAFDRSDIARIAVSPIPQSGLGEAINDRLRRAAAPRQDASTSAVGSARA</sequence>
<dbReference type="STRING" id="1365950.SAMN05428963_102356"/>
<evidence type="ECO:0000256" key="6">
    <source>
        <dbReference type="ARBA" id="ARBA00022679"/>
    </source>
</evidence>
<feature type="binding site" evidence="14">
    <location>
        <position position="157"/>
    </location>
    <ligand>
        <name>ATP</name>
        <dbReference type="ChEBI" id="CHEBI:30616"/>
    </ligand>
</feature>
<gene>
    <name evidence="16" type="ORF">SAMN05428963_102356</name>
</gene>
<feature type="binding site" evidence="14">
    <location>
        <position position="155"/>
    </location>
    <ligand>
        <name>L-threonine</name>
        <dbReference type="ChEBI" id="CHEBI:57926"/>
    </ligand>
</feature>
<name>A0A1T4MZD2_9HYPH</name>
<comment type="catalytic activity">
    <reaction evidence="12 13">
        <text>L-threonine + hydrogencarbonate + ATP = L-threonylcarbamoyladenylate + diphosphate + H2O</text>
        <dbReference type="Rhea" id="RHEA:36407"/>
        <dbReference type="ChEBI" id="CHEBI:15377"/>
        <dbReference type="ChEBI" id="CHEBI:17544"/>
        <dbReference type="ChEBI" id="CHEBI:30616"/>
        <dbReference type="ChEBI" id="CHEBI:33019"/>
        <dbReference type="ChEBI" id="CHEBI:57926"/>
        <dbReference type="ChEBI" id="CHEBI:73682"/>
        <dbReference type="EC" id="2.7.7.87"/>
    </reaction>
</comment>
<dbReference type="Pfam" id="PF01300">
    <property type="entry name" value="Sua5_yciO_yrdC"/>
    <property type="match status" value="1"/>
</dbReference>
<evidence type="ECO:0000256" key="8">
    <source>
        <dbReference type="ARBA" id="ARBA00022695"/>
    </source>
</evidence>
<feature type="binding site" evidence="14">
    <location>
        <position position="165"/>
    </location>
    <ligand>
        <name>ATP</name>
        <dbReference type="ChEBI" id="CHEBI:30616"/>
    </ligand>
</feature>
<keyword evidence="6 13" id="KW-0808">Transferase</keyword>
<evidence type="ECO:0000256" key="14">
    <source>
        <dbReference type="PIRSR" id="PIRSR004930-1"/>
    </source>
</evidence>
<feature type="binding site" evidence="14">
    <location>
        <position position="49"/>
    </location>
    <ligand>
        <name>L-threonine</name>
        <dbReference type="ChEBI" id="CHEBI:57926"/>
    </ligand>
</feature>
<dbReference type="GO" id="GO:0008033">
    <property type="term" value="P:tRNA processing"/>
    <property type="evidence" value="ECO:0007669"/>
    <property type="project" value="UniProtKB-KW"/>
</dbReference>
<dbReference type="SUPFAM" id="SSF55821">
    <property type="entry name" value="YrdC/RibB"/>
    <property type="match status" value="1"/>
</dbReference>
<feature type="binding site" evidence="14">
    <location>
        <position position="76"/>
    </location>
    <ligand>
        <name>ATP</name>
        <dbReference type="ChEBI" id="CHEBI:30616"/>
    </ligand>
</feature>
<comment type="function">
    <text evidence="13">Required for the formation of a threonylcarbamoyl group on adenosine at position 37 (t(6)A37) in tRNAs that read codons beginning with adenine.</text>
</comment>
<dbReference type="Gene3D" id="3.40.50.11030">
    <property type="entry name" value="Threonylcarbamoyl-AMP synthase, C-terminal domain"/>
    <property type="match status" value="1"/>
</dbReference>
<feature type="binding site" evidence="14">
    <location>
        <position position="136"/>
    </location>
    <ligand>
        <name>L-threonine</name>
        <dbReference type="ChEBI" id="CHEBI:57926"/>
    </ligand>
</feature>
<evidence type="ECO:0000256" key="1">
    <source>
        <dbReference type="ARBA" id="ARBA00004496"/>
    </source>
</evidence>
<keyword evidence="5 13" id="KW-0963">Cytoplasm</keyword>
<evidence type="ECO:0000256" key="3">
    <source>
        <dbReference type="ARBA" id="ARBA00012584"/>
    </source>
</evidence>
<dbReference type="InterPro" id="IPR017945">
    <property type="entry name" value="DHBP_synth_RibB-like_a/b_dom"/>
</dbReference>
<feature type="binding site" evidence="14">
    <location>
        <position position="72"/>
    </location>
    <ligand>
        <name>ATP</name>
        <dbReference type="ChEBI" id="CHEBI:30616"/>
    </ligand>
</feature>
<dbReference type="Gene3D" id="3.90.870.10">
    <property type="entry name" value="DHBP synthase"/>
    <property type="match status" value="1"/>
</dbReference>
<evidence type="ECO:0000256" key="13">
    <source>
        <dbReference type="PIRNR" id="PIRNR004930"/>
    </source>
</evidence>
<comment type="similarity">
    <text evidence="2 13">Belongs to the SUA5 family.</text>
</comment>
<dbReference type="InterPro" id="IPR006070">
    <property type="entry name" value="Sua5-like_dom"/>
</dbReference>
<reference evidence="16 17" key="1">
    <citation type="submission" date="2017-02" db="EMBL/GenBank/DDBJ databases">
        <authorList>
            <person name="Peterson S.W."/>
        </authorList>
    </citation>
    <scope>NUCLEOTIDE SEQUENCE [LARGE SCALE GENOMIC DNA]</scope>
    <source>
        <strain evidence="16 17">USBA 369</strain>
    </source>
</reference>
<evidence type="ECO:0000259" key="15">
    <source>
        <dbReference type="PROSITE" id="PS51163"/>
    </source>
</evidence>
<feature type="binding site" evidence="14">
    <location>
        <position position="81"/>
    </location>
    <ligand>
        <name>L-threonine</name>
        <dbReference type="ChEBI" id="CHEBI:57926"/>
    </ligand>
</feature>
<feature type="binding site" evidence="14">
    <location>
        <position position="132"/>
    </location>
    <ligand>
        <name>ATP</name>
        <dbReference type="ChEBI" id="CHEBI:30616"/>
    </ligand>
</feature>
<dbReference type="GO" id="GO:0003725">
    <property type="term" value="F:double-stranded RNA binding"/>
    <property type="evidence" value="ECO:0007669"/>
    <property type="project" value="UniProtKB-UniRule"/>
</dbReference>
<dbReference type="GO" id="GO:0006450">
    <property type="term" value="P:regulation of translational fidelity"/>
    <property type="evidence" value="ECO:0007669"/>
    <property type="project" value="TreeGrafter"/>
</dbReference>
<dbReference type="PROSITE" id="PS51163">
    <property type="entry name" value="YRDC"/>
    <property type="match status" value="1"/>
</dbReference>
<feature type="binding site" evidence="14">
    <location>
        <position position="195"/>
    </location>
    <ligand>
        <name>L-threonine</name>
        <dbReference type="ChEBI" id="CHEBI:57926"/>
    </ligand>
</feature>
<keyword evidence="17" id="KW-1185">Reference proteome</keyword>
<keyword evidence="9 13" id="KW-0547">Nucleotide-binding</keyword>
<accession>A0A1T4MZD2</accession>
<dbReference type="InterPro" id="IPR038385">
    <property type="entry name" value="Sua5/YwlC_C"/>
</dbReference>
<proteinExistence type="inferred from homology"/>
<dbReference type="InterPro" id="IPR010923">
    <property type="entry name" value="T(6)A37_SUA5"/>
</dbReference>
<evidence type="ECO:0000313" key="17">
    <source>
        <dbReference type="Proteomes" id="UP000190135"/>
    </source>
</evidence>
<dbReference type="Pfam" id="PF03481">
    <property type="entry name" value="Sua5_C"/>
    <property type="match status" value="1"/>
</dbReference>
<dbReference type="Proteomes" id="UP000190135">
    <property type="component" value="Unassembled WGS sequence"/>
</dbReference>
<feature type="binding site" evidence="14">
    <location>
        <position position="209"/>
    </location>
    <ligand>
        <name>ATP</name>
        <dbReference type="ChEBI" id="CHEBI:30616"/>
    </ligand>
</feature>
<evidence type="ECO:0000256" key="4">
    <source>
        <dbReference type="ARBA" id="ARBA00015492"/>
    </source>
</evidence>
<dbReference type="PIRSF" id="PIRSF004930">
    <property type="entry name" value="Tln_factor_SUA5"/>
    <property type="match status" value="1"/>
</dbReference>
<dbReference type="EMBL" id="FUXL01000002">
    <property type="protein sequence ID" value="SJZ72352.1"/>
    <property type="molecule type" value="Genomic_DNA"/>
</dbReference>
<keyword evidence="10 13" id="KW-0067">ATP-binding</keyword>
<evidence type="ECO:0000256" key="11">
    <source>
        <dbReference type="ARBA" id="ARBA00029774"/>
    </source>
</evidence>
<comment type="subcellular location">
    <subcellularLocation>
        <location evidence="1 13">Cytoplasm</location>
    </subcellularLocation>
</comment>
<keyword evidence="7 13" id="KW-0819">tRNA processing</keyword>
<dbReference type="GO" id="GO:0061710">
    <property type="term" value="F:L-threonylcarbamoyladenylate synthase"/>
    <property type="evidence" value="ECO:0007669"/>
    <property type="project" value="UniProtKB-EC"/>
</dbReference>
<organism evidence="16 17">
    <name type="scientific">Consotaella salsifontis</name>
    <dbReference type="NCBI Taxonomy" id="1365950"/>
    <lineage>
        <taxon>Bacteria</taxon>
        <taxon>Pseudomonadati</taxon>
        <taxon>Pseudomonadota</taxon>
        <taxon>Alphaproteobacteria</taxon>
        <taxon>Hyphomicrobiales</taxon>
        <taxon>Aurantimonadaceae</taxon>
        <taxon>Consotaella</taxon>
    </lineage>
</organism>
<dbReference type="InterPro" id="IPR005145">
    <property type="entry name" value="Sua5_C"/>
</dbReference>
<dbReference type="GO" id="GO:0005524">
    <property type="term" value="F:ATP binding"/>
    <property type="evidence" value="ECO:0007669"/>
    <property type="project" value="UniProtKB-UniRule"/>
</dbReference>
<feature type="domain" description="YrdC-like" evidence="15">
    <location>
        <begin position="27"/>
        <end position="213"/>
    </location>
</feature>
<evidence type="ECO:0000256" key="9">
    <source>
        <dbReference type="ARBA" id="ARBA00022741"/>
    </source>
</evidence>
<keyword evidence="8 13" id="KW-0548">Nucleotidyltransferase</keyword>
<dbReference type="AlphaFoldDB" id="A0A1T4MZD2"/>
<dbReference type="PANTHER" id="PTHR17490:SF16">
    <property type="entry name" value="THREONYLCARBAMOYL-AMP SYNTHASE"/>
    <property type="match status" value="1"/>
</dbReference>
<dbReference type="InterPro" id="IPR050156">
    <property type="entry name" value="TC-AMP_synthase_SUA5"/>
</dbReference>
<dbReference type="PANTHER" id="PTHR17490">
    <property type="entry name" value="SUA5"/>
    <property type="match status" value="1"/>
</dbReference>
<evidence type="ECO:0000256" key="12">
    <source>
        <dbReference type="ARBA" id="ARBA00048366"/>
    </source>
</evidence>
<dbReference type="GO" id="GO:0000049">
    <property type="term" value="F:tRNA binding"/>
    <property type="evidence" value="ECO:0007669"/>
    <property type="project" value="TreeGrafter"/>
</dbReference>
<feature type="binding site" evidence="14">
    <location>
        <position position="245"/>
    </location>
    <ligand>
        <name>ATP</name>
        <dbReference type="ChEBI" id="CHEBI:30616"/>
    </ligand>
</feature>
<dbReference type="GO" id="GO:0005737">
    <property type="term" value="C:cytoplasm"/>
    <property type="evidence" value="ECO:0007669"/>
    <property type="project" value="UniProtKB-SubCell"/>
</dbReference>
<evidence type="ECO:0000313" key="16">
    <source>
        <dbReference type="EMBL" id="SJZ72352.1"/>
    </source>
</evidence>
<evidence type="ECO:0000256" key="7">
    <source>
        <dbReference type="ARBA" id="ARBA00022694"/>
    </source>
</evidence>